<name>A0A840CKF2_9BACT</name>
<reference evidence="2 3" key="1">
    <citation type="submission" date="2020-08" db="EMBL/GenBank/DDBJ databases">
        <title>Genomic Encyclopedia of Type Strains, Phase IV (KMG-IV): sequencing the most valuable type-strain genomes for metagenomic binning, comparative biology and taxonomic classification.</title>
        <authorList>
            <person name="Goeker M."/>
        </authorList>
    </citation>
    <scope>NUCLEOTIDE SEQUENCE [LARGE SCALE GENOMIC DNA]</scope>
    <source>
        <strain evidence="2 3">DSM 104969</strain>
    </source>
</reference>
<keyword evidence="3" id="KW-1185">Reference proteome</keyword>
<evidence type="ECO:0000256" key="1">
    <source>
        <dbReference type="SAM" id="Phobius"/>
    </source>
</evidence>
<dbReference type="EMBL" id="JACIEP010000003">
    <property type="protein sequence ID" value="MBB4035139.1"/>
    <property type="molecule type" value="Genomic_DNA"/>
</dbReference>
<organism evidence="2 3">
    <name type="scientific">Dysgonomonas hofstadii</name>
    <dbReference type="NCBI Taxonomy" id="637886"/>
    <lineage>
        <taxon>Bacteria</taxon>
        <taxon>Pseudomonadati</taxon>
        <taxon>Bacteroidota</taxon>
        <taxon>Bacteroidia</taxon>
        <taxon>Bacteroidales</taxon>
        <taxon>Dysgonomonadaceae</taxon>
        <taxon>Dysgonomonas</taxon>
    </lineage>
</organism>
<evidence type="ECO:0008006" key="4">
    <source>
        <dbReference type="Google" id="ProtNLM"/>
    </source>
</evidence>
<keyword evidence="1" id="KW-0812">Transmembrane</keyword>
<evidence type="ECO:0000313" key="3">
    <source>
        <dbReference type="Proteomes" id="UP000555103"/>
    </source>
</evidence>
<feature type="transmembrane region" description="Helical" evidence="1">
    <location>
        <begin position="37"/>
        <end position="55"/>
    </location>
</feature>
<accession>A0A840CKF2</accession>
<dbReference type="InterPro" id="IPR024399">
    <property type="entry name" value="DUF2628"/>
</dbReference>
<keyword evidence="1" id="KW-0472">Membrane</keyword>
<sequence>MEDKSLNEIEERAMYAAFFSSSEDYYLKCLDKVKKGIVINPNIYAFIGNVFWFCYRRMTLETIVISLIIYALFTFSFFVNISFLLLYIVFSLILGLIGNYLYIKKAIKVIKKANEYERLGDKFTYIREKGGTNIFDSLLIVFIPVLFLIAFIIFVSFIMSDPAM</sequence>
<comment type="caution">
    <text evidence="2">The sequence shown here is derived from an EMBL/GenBank/DDBJ whole genome shotgun (WGS) entry which is preliminary data.</text>
</comment>
<dbReference type="RefSeq" id="WP_183306084.1">
    <property type="nucleotide sequence ID" value="NZ_JACIEP010000003.1"/>
</dbReference>
<feature type="transmembrane region" description="Helical" evidence="1">
    <location>
        <begin position="137"/>
        <end position="159"/>
    </location>
</feature>
<evidence type="ECO:0000313" key="2">
    <source>
        <dbReference type="EMBL" id="MBB4035139.1"/>
    </source>
</evidence>
<keyword evidence="1" id="KW-1133">Transmembrane helix</keyword>
<gene>
    <name evidence="2" type="ORF">GGR21_001028</name>
</gene>
<dbReference type="Pfam" id="PF10947">
    <property type="entry name" value="DUF2628"/>
    <property type="match status" value="1"/>
</dbReference>
<protein>
    <recommendedName>
        <fullName evidence="4">DUF2628 domain-containing protein</fullName>
    </recommendedName>
</protein>
<proteinExistence type="predicted"/>
<feature type="transmembrane region" description="Helical" evidence="1">
    <location>
        <begin position="85"/>
        <end position="103"/>
    </location>
</feature>
<feature type="transmembrane region" description="Helical" evidence="1">
    <location>
        <begin position="62"/>
        <end position="79"/>
    </location>
</feature>
<dbReference type="Proteomes" id="UP000555103">
    <property type="component" value="Unassembled WGS sequence"/>
</dbReference>
<dbReference type="AlphaFoldDB" id="A0A840CKF2"/>